<dbReference type="PANTHER" id="PTHR15495">
    <property type="entry name" value="NEGATIVE REGULATOR OF VESICLE FORMATION-RELATED"/>
    <property type="match status" value="1"/>
</dbReference>
<feature type="domain" description="GPI inositol-deacylase transmembrane" evidence="12">
    <location>
        <begin position="675"/>
        <end position="994"/>
    </location>
</feature>
<keyword evidence="3 10" id="KW-0813">Transport</keyword>
<evidence type="ECO:0000256" key="10">
    <source>
        <dbReference type="RuleBase" id="RU365011"/>
    </source>
</evidence>
<evidence type="ECO:0000256" key="9">
    <source>
        <dbReference type="ARBA" id="ARBA00023136"/>
    </source>
</evidence>
<comment type="function">
    <text evidence="10">Involved in inositol deacylation of GPI-anchored proteins which plays important roles in the quality control and ER-associated degradation of GPI-anchored proteins.</text>
</comment>
<dbReference type="PANTHER" id="PTHR15495:SF7">
    <property type="entry name" value="GPI INOSITOL-DEACYLASE"/>
    <property type="match status" value="1"/>
</dbReference>
<keyword evidence="7 10" id="KW-0653">Protein transport</keyword>
<evidence type="ECO:0000259" key="12">
    <source>
        <dbReference type="Pfam" id="PF25140"/>
    </source>
</evidence>
<comment type="similarity">
    <text evidence="2 10">Belongs to the GPI inositol-deacylase family.</text>
</comment>
<dbReference type="KEGG" id="clus:A9F13_28g00088"/>
<dbReference type="InterPro" id="IPR056824">
    <property type="entry name" value="PGAP1_TMD"/>
</dbReference>
<evidence type="ECO:0000256" key="1">
    <source>
        <dbReference type="ARBA" id="ARBA00004477"/>
    </source>
</evidence>
<dbReference type="InterPro" id="IPR029058">
    <property type="entry name" value="AB_hydrolase_fold"/>
</dbReference>
<keyword evidence="9 10" id="KW-0472">Membrane</keyword>
<feature type="transmembrane region" description="Helical" evidence="10">
    <location>
        <begin position="980"/>
        <end position="1001"/>
    </location>
</feature>
<feature type="transmembrane region" description="Helical" evidence="10">
    <location>
        <begin position="9"/>
        <end position="29"/>
    </location>
</feature>
<dbReference type="Pfam" id="PF25140">
    <property type="entry name" value="PGAP1_TMD"/>
    <property type="match status" value="1"/>
</dbReference>
<dbReference type="Pfam" id="PF07819">
    <property type="entry name" value="PGAP1"/>
    <property type="match status" value="1"/>
</dbReference>
<feature type="transmembrane region" description="Helical" evidence="10">
    <location>
        <begin position="881"/>
        <end position="904"/>
    </location>
</feature>
<sequence length="1009" mass="113767">MVRDISRKPLYLVVFTGLLLLYLTCYTYLQSDLRGPDRPECRVVYMYPSYARIRSFDESHTKYASKFSLYLYREQGLDTIPEDEKEGFEALDGIPALFIPGNAGSYRQVRSIAAEVSNLYFDENIDVVNNPNMKNYDFFGADFNEDYTAFHGRTLIDQAEYLNEAISFILSLYANNPNPPTSVLILAHSMGGIVARVLPTLPNYVPGSINTIVTLSSPHSAAPLTFDGDILKVYSAVDRFWYEAFDNNSVSTFARDRLQDVSLVSITGGASDSILPADYTTLGFLVPPSNGFTVFTSGIPHVWTPMDHLAIVWCRQLRRQVSKLLLDIADVTSPQRTYPLEKRMAIMKKHLLSGFESYSGKNKLFSKPDDRSFEVQFDTEDSRKHADFNAMWSAQKSTEKVHIFPLSSDSVIQILSESKLNPVNVGEERSSAAIFLCTNAGNGTNKLNVSTSESPSTLHCFDLSDKLNTIPRSNDEAIFLSDSSFDGELSPFYALTLGPEDLSLFDSLLVIKDQSLNQLVIQSSNLQSCSYEIGGDLSSLVWRGAKITIPSGRPMAINLNFPGAWSSVLAYKITYSGFERSNASWFNPFIRQWRDWPFETKWYINADKSNQAVITIHGIAPFTPFMKKNDSRGLNLEIWANPFPTSHEESLHISLNIDWLQSLKLLVLRYRLAVVSQCFAVTLAVLLFQILAFQASGRFPDYNYGLQKLCDRRHLVPLFLILLGLTPVTRIPSVQAFLNMIDPVVLQDQNEINFSLHQEFNLNSFFLGLEEVSLSFFGCVFFLMAVSLNFIIYNILSLLQRIISHIVPFAPKPEEIKDNEIAKLSSSVVRRLIGTAIVLVLVPIYLPYQFAFMVSFVIQVITTLKVSLAKAPRSTWNYHMSVLMVMLTVLPINVPVLIVFVHNLNIKWATPFSSHHNLLAVAPILILAELHSFYPNTIPFSANTGARASKTEKFSSKITLGLLLYTAAYGVIYGCRHTYWLHHLFNFWCGWNTILLVNILAHDNTDKRQ</sequence>
<evidence type="ECO:0000256" key="3">
    <source>
        <dbReference type="ARBA" id="ARBA00022448"/>
    </source>
</evidence>
<dbReference type="EC" id="3.1.-.-" evidence="10"/>
<feature type="transmembrane region" description="Helical" evidence="10">
    <location>
        <begin position="670"/>
        <end position="693"/>
    </location>
</feature>
<evidence type="ECO:0000313" key="13">
    <source>
        <dbReference type="EMBL" id="OVF04311.1"/>
    </source>
</evidence>
<evidence type="ECO:0000256" key="5">
    <source>
        <dbReference type="ARBA" id="ARBA00022801"/>
    </source>
</evidence>
<feature type="transmembrane region" description="Helical" evidence="10">
    <location>
        <begin position="954"/>
        <end position="974"/>
    </location>
</feature>
<feature type="transmembrane region" description="Helical" evidence="10">
    <location>
        <begin position="714"/>
        <end position="733"/>
    </location>
</feature>
<dbReference type="GO" id="GO:0006888">
    <property type="term" value="P:endoplasmic reticulum to Golgi vesicle-mediated transport"/>
    <property type="evidence" value="ECO:0007669"/>
    <property type="project" value="TreeGrafter"/>
</dbReference>
<evidence type="ECO:0000256" key="7">
    <source>
        <dbReference type="ARBA" id="ARBA00022927"/>
    </source>
</evidence>
<dbReference type="InterPro" id="IPR012908">
    <property type="entry name" value="PGAP1-ab_dom-like"/>
</dbReference>
<dbReference type="AlphaFoldDB" id="A0AA91PV25"/>
<dbReference type="Proteomes" id="UP000195602">
    <property type="component" value="Unassembled WGS sequence"/>
</dbReference>
<keyword evidence="8 10" id="KW-1133">Transmembrane helix</keyword>
<evidence type="ECO:0000256" key="4">
    <source>
        <dbReference type="ARBA" id="ARBA00022692"/>
    </source>
</evidence>
<reference evidence="13 14" key="1">
    <citation type="submission" date="2017-04" db="EMBL/GenBank/DDBJ databases">
        <title>Draft genome of the yeast Clavispora lusitaniae type strain CBS 6936.</title>
        <authorList>
            <person name="Durrens P."/>
            <person name="Klopp C."/>
            <person name="Biteau N."/>
            <person name="Fitton-Ouhabi V."/>
            <person name="Dementhon K."/>
            <person name="Accoceberry I."/>
            <person name="Sherman D.J."/>
            <person name="Noel T."/>
        </authorList>
    </citation>
    <scope>NUCLEOTIDE SEQUENCE [LARGE SCALE GENOMIC DNA]</scope>
    <source>
        <strain evidence="13 14">CBS 6936</strain>
    </source>
</reference>
<dbReference type="GO" id="GO:0005789">
    <property type="term" value="C:endoplasmic reticulum membrane"/>
    <property type="evidence" value="ECO:0007669"/>
    <property type="project" value="UniProtKB-SubCell"/>
</dbReference>
<protein>
    <recommendedName>
        <fullName evidence="10">GPI inositol-deacylase</fullName>
        <ecNumber evidence="10">3.1.-.-</ecNumber>
    </recommendedName>
</protein>
<name>A0AA91PV25_CLALS</name>
<evidence type="ECO:0000256" key="2">
    <source>
        <dbReference type="ARBA" id="ARBA00006931"/>
    </source>
</evidence>
<dbReference type="Pfam" id="PF25141">
    <property type="entry name" value="PGAP1_2nd"/>
    <property type="match status" value="1"/>
</dbReference>
<feature type="domain" description="GPI inositol-deacylase PGAP1-like alpha/beta" evidence="11">
    <location>
        <begin position="91"/>
        <end position="327"/>
    </location>
</feature>
<dbReference type="SUPFAM" id="SSF53474">
    <property type="entry name" value="alpha/beta-Hydrolases"/>
    <property type="match status" value="1"/>
</dbReference>
<feature type="transmembrane region" description="Helical" evidence="10">
    <location>
        <begin position="774"/>
        <end position="796"/>
    </location>
</feature>
<keyword evidence="5 10" id="KW-0378">Hydrolase</keyword>
<dbReference type="GO" id="GO:0006505">
    <property type="term" value="P:GPI anchor metabolic process"/>
    <property type="evidence" value="ECO:0007669"/>
    <property type="project" value="TreeGrafter"/>
</dbReference>
<gene>
    <name evidence="13" type="ORF">A9F13_28g00088</name>
</gene>
<comment type="subcellular location">
    <subcellularLocation>
        <location evidence="1">Endoplasmic reticulum membrane</location>
        <topology evidence="1">Multi-pass membrane protein</topology>
    </subcellularLocation>
</comment>
<evidence type="ECO:0000256" key="6">
    <source>
        <dbReference type="ARBA" id="ARBA00022824"/>
    </source>
</evidence>
<dbReference type="GO" id="GO:0015031">
    <property type="term" value="P:protein transport"/>
    <property type="evidence" value="ECO:0007669"/>
    <property type="project" value="UniProtKB-KW"/>
</dbReference>
<evidence type="ECO:0000259" key="11">
    <source>
        <dbReference type="Pfam" id="PF07819"/>
    </source>
</evidence>
<evidence type="ECO:0000313" key="14">
    <source>
        <dbReference type="Proteomes" id="UP000195602"/>
    </source>
</evidence>
<accession>A0AA91PV25</accession>
<dbReference type="EMBL" id="LYUB02000028">
    <property type="protein sequence ID" value="OVF04311.1"/>
    <property type="molecule type" value="Genomic_DNA"/>
</dbReference>
<dbReference type="GO" id="GO:0050185">
    <property type="term" value="F:phosphatidylinositol deacylase activity"/>
    <property type="evidence" value="ECO:0007669"/>
    <property type="project" value="TreeGrafter"/>
</dbReference>
<keyword evidence="4 10" id="KW-0812">Transmembrane</keyword>
<evidence type="ECO:0000256" key="8">
    <source>
        <dbReference type="ARBA" id="ARBA00022989"/>
    </source>
</evidence>
<dbReference type="InterPro" id="IPR039529">
    <property type="entry name" value="PGAP1/BST1"/>
</dbReference>
<proteinExistence type="inferred from homology"/>
<dbReference type="Gene3D" id="3.40.50.1820">
    <property type="entry name" value="alpha/beta hydrolase"/>
    <property type="match status" value="1"/>
</dbReference>
<organism evidence="13 14">
    <name type="scientific">Clavispora lusitaniae</name>
    <name type="common">Candida lusitaniae</name>
    <dbReference type="NCBI Taxonomy" id="36911"/>
    <lineage>
        <taxon>Eukaryota</taxon>
        <taxon>Fungi</taxon>
        <taxon>Dikarya</taxon>
        <taxon>Ascomycota</taxon>
        <taxon>Saccharomycotina</taxon>
        <taxon>Pichiomycetes</taxon>
        <taxon>Metschnikowiaceae</taxon>
        <taxon>Clavispora</taxon>
    </lineage>
</organism>
<keyword evidence="6 10" id="KW-0256">Endoplasmic reticulum</keyword>
<comment type="caution">
    <text evidence="13">The sequence shown here is derived from an EMBL/GenBank/DDBJ whole genome shotgun (WGS) entry which is preliminary data.</text>
</comment>